<evidence type="ECO:0000256" key="1">
    <source>
        <dbReference type="ARBA" id="ARBA00022679"/>
    </source>
</evidence>
<proteinExistence type="predicted"/>
<dbReference type="InterPro" id="IPR011611">
    <property type="entry name" value="PfkB_dom"/>
</dbReference>
<accession>C1D3Q2</accession>
<dbReference type="AlphaFoldDB" id="C1D3Q2"/>
<dbReference type="OrthoDB" id="9795789at2"/>
<dbReference type="GO" id="GO:0016301">
    <property type="term" value="F:kinase activity"/>
    <property type="evidence" value="ECO:0007669"/>
    <property type="project" value="UniProtKB-KW"/>
</dbReference>
<dbReference type="PROSITE" id="PS00584">
    <property type="entry name" value="PFKB_KINASES_2"/>
    <property type="match status" value="1"/>
</dbReference>
<evidence type="ECO:0000313" key="5">
    <source>
        <dbReference type="Proteomes" id="UP000002208"/>
    </source>
</evidence>
<keyword evidence="4" id="KW-0614">Plasmid</keyword>
<organism evidence="4 5">
    <name type="scientific">Deinococcus deserti (strain DSM 17065 / CIP 109153 / LMG 22923 / VCD115)</name>
    <dbReference type="NCBI Taxonomy" id="546414"/>
    <lineage>
        <taxon>Bacteria</taxon>
        <taxon>Thermotogati</taxon>
        <taxon>Deinococcota</taxon>
        <taxon>Deinococci</taxon>
        <taxon>Deinococcales</taxon>
        <taxon>Deinococcaceae</taxon>
        <taxon>Deinococcus</taxon>
    </lineage>
</organism>
<dbReference type="PANTHER" id="PTHR10584:SF166">
    <property type="entry name" value="RIBOKINASE"/>
    <property type="match status" value="1"/>
</dbReference>
<keyword evidence="2 4" id="KW-0418">Kinase</keyword>
<protein>
    <submittedName>
        <fullName evidence="4">Putative ribokinase</fullName>
    </submittedName>
</protein>
<sequence length="316" mass="33621">MITPHLLVIGGVNIDLLVGPQAPWPTPGTEVILDHSDLRVGGGGGNTALALEALSVPSVLVGGYGNDAFGPWLREKFTGVLCDWHQSASPTGLCVGITHPDGDRTFFTHMGHLGDDPPERVYRALDRAGPGSTALFTAGFLMALWLPEYDQLLSYARARGVRVALDTGWPPPGWTPEVRAMVRSWLGKTDLLLINELEATALAETDDVYAAGMVLLEQLAQDATLIIKRGPWGAAAWVGSQQVEVSAPQVQVVDTIGAGDTFNAAFLAAQYDGRSLQNSMAAAVAYASHSISTQPRTYAATLGDPLQDRPTELSRP</sequence>
<dbReference type="PANTHER" id="PTHR10584">
    <property type="entry name" value="SUGAR KINASE"/>
    <property type="match status" value="1"/>
</dbReference>
<dbReference type="SUPFAM" id="SSF53613">
    <property type="entry name" value="Ribokinase-like"/>
    <property type="match status" value="1"/>
</dbReference>
<dbReference type="PROSITE" id="PS00583">
    <property type="entry name" value="PFKB_KINASES_1"/>
    <property type="match status" value="1"/>
</dbReference>
<dbReference type="HOGENOM" id="CLU_027634_6_0_0"/>
<evidence type="ECO:0000256" key="2">
    <source>
        <dbReference type="ARBA" id="ARBA00022777"/>
    </source>
</evidence>
<geneLocation type="plasmid" evidence="5">
    <name>pDeide3</name>
</geneLocation>
<dbReference type="GO" id="GO:0005829">
    <property type="term" value="C:cytosol"/>
    <property type="evidence" value="ECO:0007669"/>
    <property type="project" value="TreeGrafter"/>
</dbReference>
<keyword evidence="5" id="KW-1185">Reference proteome</keyword>
<evidence type="ECO:0000259" key="3">
    <source>
        <dbReference type="Pfam" id="PF00294"/>
    </source>
</evidence>
<dbReference type="InterPro" id="IPR029056">
    <property type="entry name" value="Ribokinase-like"/>
</dbReference>
<feature type="domain" description="Carbohydrate kinase PfkB" evidence="3">
    <location>
        <begin position="5"/>
        <end position="293"/>
    </location>
</feature>
<gene>
    <name evidence="4" type="ordered locus">Deide_3p01850</name>
</gene>
<dbReference type="InterPro" id="IPR002173">
    <property type="entry name" value="Carboh/pur_kinase_PfkB_CS"/>
</dbReference>
<dbReference type="Proteomes" id="UP000002208">
    <property type="component" value="Plasmid 3"/>
</dbReference>
<reference evidence="4 5" key="1">
    <citation type="journal article" date="2009" name="PLoS Genet.">
        <title>Alliance of proteomics and genomics to unravel the specificities of Sahara bacterium Deinococcus deserti.</title>
        <authorList>
            <person name="de Groot A."/>
            <person name="Dulermo R."/>
            <person name="Ortet P."/>
            <person name="Blanchard L."/>
            <person name="Guerin P."/>
            <person name="Fernandez B."/>
            <person name="Vacherie B."/>
            <person name="Dossat C."/>
            <person name="Jolivet E."/>
            <person name="Siguier P."/>
            <person name="Chandler M."/>
            <person name="Barakat M."/>
            <person name="Dedieu A."/>
            <person name="Barbe V."/>
            <person name="Heulin T."/>
            <person name="Sommer S."/>
            <person name="Achouak W."/>
            <person name="Armengaud J."/>
        </authorList>
    </citation>
    <scope>NUCLEOTIDE SEQUENCE [LARGE SCALE GENOMIC DNA]</scope>
    <source>
        <strain evidence="5">DSM 17065 / CIP 109153 / LMG 22923 / VCD115</strain>
        <plasmid evidence="5">pDeide3</plasmid>
    </source>
</reference>
<name>C1D3Q2_DEIDV</name>
<dbReference type="RefSeq" id="WP_012695004.1">
    <property type="nucleotide sequence ID" value="NC_012528.1"/>
</dbReference>
<dbReference type="KEGG" id="ddr:Deide_3p01850"/>
<dbReference type="EMBL" id="CP001117">
    <property type="protein sequence ID" value="ACO48131.1"/>
    <property type="molecule type" value="Genomic_DNA"/>
</dbReference>
<keyword evidence="1" id="KW-0808">Transferase</keyword>
<dbReference type="Pfam" id="PF00294">
    <property type="entry name" value="PfkB"/>
    <property type="match status" value="1"/>
</dbReference>
<evidence type="ECO:0000313" key="4">
    <source>
        <dbReference type="EMBL" id="ACO48131.1"/>
    </source>
</evidence>
<dbReference type="Gene3D" id="3.40.1190.20">
    <property type="match status" value="1"/>
</dbReference>